<sequence length="236" mass="26433">MMRKDTTIYCWSTHVQLLMILLFLVTVDCSKPNVVKRKCSLFNEFKAIMVDGSTQCTPCSSSCKKGECVLTYCNGNTDTICRRVELNEFIEGAVCYPCTYCGSRREVLRHCSTHSDTKCGGCITGFKWDRMLEECLLDPQLKSVQHDLQSDQTFRSILNNAAVTFRSSSQSNITIGPMSSSAKHKGFITCLTIALTLVLGCVVGVILLVIMIKRNERSNIVIKGKQERNAYMKIPI</sequence>
<gene>
    <name evidence="2" type="ORF">OFUS_LOCUS4337</name>
</gene>
<dbReference type="InterPro" id="IPR001368">
    <property type="entry name" value="TNFR/NGFR_Cys_rich_reg"/>
</dbReference>
<keyword evidence="1" id="KW-1015">Disulfide bond</keyword>
<protein>
    <submittedName>
        <fullName evidence="2">Uncharacterized protein</fullName>
    </submittedName>
</protein>
<proteinExistence type="predicted"/>
<evidence type="ECO:0000313" key="3">
    <source>
        <dbReference type="Proteomes" id="UP000749559"/>
    </source>
</evidence>
<feature type="disulfide bond" evidence="1">
    <location>
        <begin position="98"/>
        <end position="111"/>
    </location>
</feature>
<dbReference type="PROSITE" id="PS50050">
    <property type="entry name" value="TNFR_NGFR_2"/>
    <property type="match status" value="1"/>
</dbReference>
<accession>A0A8J1TI31</accession>
<evidence type="ECO:0000256" key="1">
    <source>
        <dbReference type="PROSITE-ProRule" id="PRU00206"/>
    </source>
</evidence>
<dbReference type="Gene3D" id="2.10.50.10">
    <property type="entry name" value="Tumor Necrosis Factor Receptor, subunit A, domain 2"/>
    <property type="match status" value="1"/>
</dbReference>
<comment type="caution">
    <text evidence="2">The sequence shown here is derived from an EMBL/GenBank/DDBJ whole genome shotgun (WGS) entry which is preliminary data.</text>
</comment>
<comment type="caution">
    <text evidence="1">Lacks conserved residue(s) required for the propagation of feature annotation.</text>
</comment>
<dbReference type="Proteomes" id="UP000749559">
    <property type="component" value="Unassembled WGS sequence"/>
</dbReference>
<dbReference type="Pfam" id="PF00020">
    <property type="entry name" value="TNFR_c6"/>
    <property type="match status" value="1"/>
</dbReference>
<evidence type="ECO:0000313" key="2">
    <source>
        <dbReference type="EMBL" id="CAH1777276.1"/>
    </source>
</evidence>
<name>A0A8J1TI31_OWEFU</name>
<dbReference type="EMBL" id="CAIIXF020000002">
    <property type="protein sequence ID" value="CAH1777276.1"/>
    <property type="molecule type" value="Genomic_DNA"/>
</dbReference>
<dbReference type="AlphaFoldDB" id="A0A8J1TI31"/>
<feature type="disulfide bond" evidence="1">
    <location>
        <begin position="101"/>
        <end position="119"/>
    </location>
</feature>
<feature type="repeat" description="TNFR-Cys" evidence="1">
    <location>
        <begin position="62"/>
        <end position="119"/>
    </location>
</feature>
<keyword evidence="3" id="KW-1185">Reference proteome</keyword>
<organism evidence="2 3">
    <name type="scientific">Owenia fusiformis</name>
    <name type="common">Polychaete worm</name>
    <dbReference type="NCBI Taxonomy" id="6347"/>
    <lineage>
        <taxon>Eukaryota</taxon>
        <taxon>Metazoa</taxon>
        <taxon>Spiralia</taxon>
        <taxon>Lophotrochozoa</taxon>
        <taxon>Annelida</taxon>
        <taxon>Polychaeta</taxon>
        <taxon>Sedentaria</taxon>
        <taxon>Canalipalpata</taxon>
        <taxon>Sabellida</taxon>
        <taxon>Oweniida</taxon>
        <taxon>Oweniidae</taxon>
        <taxon>Owenia</taxon>
    </lineage>
</organism>
<reference evidence="2" key="1">
    <citation type="submission" date="2022-03" db="EMBL/GenBank/DDBJ databases">
        <authorList>
            <person name="Martin C."/>
        </authorList>
    </citation>
    <scope>NUCLEOTIDE SEQUENCE</scope>
</reference>